<comment type="caution">
    <text evidence="3">The sequence shown here is derived from an EMBL/GenBank/DDBJ whole genome shotgun (WGS) entry which is preliminary data.</text>
</comment>
<feature type="coiled-coil region" evidence="1">
    <location>
        <begin position="565"/>
        <end position="592"/>
    </location>
</feature>
<feature type="coiled-coil region" evidence="1">
    <location>
        <begin position="706"/>
        <end position="854"/>
    </location>
</feature>
<evidence type="ECO:0000313" key="4">
    <source>
        <dbReference type="Proteomes" id="UP001590950"/>
    </source>
</evidence>
<protein>
    <submittedName>
        <fullName evidence="3">Uncharacterized protein</fullName>
    </submittedName>
</protein>
<dbReference type="Proteomes" id="UP001590950">
    <property type="component" value="Unassembled WGS sequence"/>
</dbReference>
<evidence type="ECO:0000256" key="2">
    <source>
        <dbReference type="SAM" id="MobiDB-lite"/>
    </source>
</evidence>
<keyword evidence="1" id="KW-0175">Coiled coil</keyword>
<gene>
    <name evidence="3" type="ORF">N7G274_004005</name>
</gene>
<proteinExistence type="predicted"/>
<evidence type="ECO:0000256" key="1">
    <source>
        <dbReference type="SAM" id="Coils"/>
    </source>
</evidence>
<feature type="compositionally biased region" description="Polar residues" evidence="2">
    <location>
        <begin position="890"/>
        <end position="900"/>
    </location>
</feature>
<organism evidence="3 4">
    <name type="scientific">Stereocaulon virgatum</name>
    <dbReference type="NCBI Taxonomy" id="373712"/>
    <lineage>
        <taxon>Eukaryota</taxon>
        <taxon>Fungi</taxon>
        <taxon>Dikarya</taxon>
        <taxon>Ascomycota</taxon>
        <taxon>Pezizomycotina</taxon>
        <taxon>Lecanoromycetes</taxon>
        <taxon>OSLEUM clade</taxon>
        <taxon>Lecanoromycetidae</taxon>
        <taxon>Lecanorales</taxon>
        <taxon>Lecanorineae</taxon>
        <taxon>Stereocaulaceae</taxon>
        <taxon>Stereocaulon</taxon>
    </lineage>
</organism>
<accession>A0ABR4AED6</accession>
<reference evidence="3 4" key="1">
    <citation type="submission" date="2024-09" db="EMBL/GenBank/DDBJ databases">
        <title>Rethinking Asexuality: The Enigmatic Case of Functional Sexual Genes in Lepraria (Stereocaulaceae).</title>
        <authorList>
            <person name="Doellman M."/>
            <person name="Sun Y."/>
            <person name="Barcenas-Pena A."/>
            <person name="Lumbsch H.T."/>
            <person name="Grewe F."/>
        </authorList>
    </citation>
    <scope>NUCLEOTIDE SEQUENCE [LARGE SCALE GENOMIC DNA]</scope>
    <source>
        <strain evidence="3 4">Mercado 3170</strain>
    </source>
</reference>
<feature type="region of interest" description="Disordered" evidence="2">
    <location>
        <begin position="873"/>
        <end position="1002"/>
    </location>
</feature>
<keyword evidence="4" id="KW-1185">Reference proteome</keyword>
<evidence type="ECO:0000313" key="3">
    <source>
        <dbReference type="EMBL" id="KAL2042947.1"/>
    </source>
</evidence>
<name>A0ABR4AED6_9LECA</name>
<dbReference type="EMBL" id="JBEFKJ010000012">
    <property type="protein sequence ID" value="KAL2042947.1"/>
    <property type="molecule type" value="Genomic_DNA"/>
</dbReference>
<sequence>MEGFVDLSAEFRRISESPYIPSLQRLHDLLQHVDACLLQRWARANACRIDCLAATILEGLELWPYALEILGILACIPSFRDAVLRQKPMLLDTLLSKAVGSESGFDKYSTPCSSLLSLPLDIAIPSTFPVFLTGLVEKAVCTLSPATIRPIYHVLSAVGSSYLDALPIDVLTHLQDRLVEVLTKLDMDDHFGDLLCLGVLAKFACRSRNSAVTAQLNNVGSPPGEGGPTTADRYVSARKLFEVKRAPKTLDLAVIRAITACSESCTLSPNEISEKMGRKNSGKVKKLNKKILRADIDPDVQCAALNFVVALSPGQRLPQELVPVFQQLLLTSSRITLSARAISQYILQLDQSTICDTLLQLLRLACDDKNISNETLSQIGSAQHIIDIITVTSSTSSSFQEAVVWSISSSTVKNVLQHFATHIPTHLNPVHGHGLMDVCPTVCIKALNQLHQSLGVMILSAALHASPSGIHTQLIPLLEKQTKLSDTQSMSRGCCLRKPSRGTQRVSLFEASSTPQTDSISHDWRNELVHEMSRDAGSRYESVVRIVSEVCKDLELRCEDAERPLRKEQTKSEELRVRLETSQNRVAELEFQARDRSTELHRLMNERDGLADQTRTQKEHLKDLWTSLEQLRQDFDLAKASAESAAQTATENARQQDLAYLATLTGKDEIFEEQAVELAASVERANVFESDVARLRSQAASDMETLNTQRSRIDELNNAIAHANTLAASKQAENYRLLESERKLVASRDNAAAKARDESERHESLINVMKKELELAQDETSELQHELDKRVRANDAEIIRLKQFFHSSNEQWQAKLEEAVNSAALADKQHTLMIADLRLKIKRIRKERDEKAKHLGEFEDISSRLVAMSKEKKAFDDTGLTSPRQEDEIISSSWRSNQDPQECAVDPARSSGSSSSSTNGPTPKRAKRRRASQSASTKSVTTARANVRGAVRRSRAPLADLAPMQNRGLETPVQRVPQFDANTKEVSSDNLQENSARLDSDD</sequence>